<dbReference type="EMBL" id="BAABHF010000019">
    <property type="protein sequence ID" value="GAA4494597.1"/>
    <property type="molecule type" value="Genomic_DNA"/>
</dbReference>
<evidence type="ECO:0000313" key="2">
    <source>
        <dbReference type="Proteomes" id="UP001500503"/>
    </source>
</evidence>
<protein>
    <recommendedName>
        <fullName evidence="3">Transposase</fullName>
    </recommendedName>
</protein>
<comment type="caution">
    <text evidence="1">The sequence shown here is derived from an EMBL/GenBank/DDBJ whole genome shotgun (WGS) entry which is preliminary data.</text>
</comment>
<gene>
    <name evidence="1" type="ORF">GCM10023191_034040</name>
</gene>
<reference evidence="2" key="1">
    <citation type="journal article" date="2019" name="Int. J. Syst. Evol. Microbiol.">
        <title>The Global Catalogue of Microorganisms (GCM) 10K type strain sequencing project: providing services to taxonomists for standard genome sequencing and annotation.</title>
        <authorList>
            <consortium name="The Broad Institute Genomics Platform"/>
            <consortium name="The Broad Institute Genome Sequencing Center for Infectious Disease"/>
            <person name="Wu L."/>
            <person name="Ma J."/>
        </authorList>
    </citation>
    <scope>NUCLEOTIDE SEQUENCE [LARGE SCALE GENOMIC DNA]</scope>
    <source>
        <strain evidence="2">JCM 17933</strain>
    </source>
</reference>
<sequence length="70" mass="7889">MRRTVGTQGTERREVTLAQELRRLRAQRLVGHPPTLSPKWPRTRCGETPGALVASPKIKWEPGACQETIK</sequence>
<name>A0ABP8PXZ9_9ACTN</name>
<dbReference type="Proteomes" id="UP001500503">
    <property type="component" value="Unassembled WGS sequence"/>
</dbReference>
<accession>A0ABP8PXZ9</accession>
<organism evidence="1 2">
    <name type="scientific">Actinoallomurus oryzae</name>
    <dbReference type="NCBI Taxonomy" id="502180"/>
    <lineage>
        <taxon>Bacteria</taxon>
        <taxon>Bacillati</taxon>
        <taxon>Actinomycetota</taxon>
        <taxon>Actinomycetes</taxon>
        <taxon>Streptosporangiales</taxon>
        <taxon>Thermomonosporaceae</taxon>
        <taxon>Actinoallomurus</taxon>
    </lineage>
</organism>
<proteinExistence type="predicted"/>
<keyword evidence="2" id="KW-1185">Reference proteome</keyword>
<evidence type="ECO:0000313" key="1">
    <source>
        <dbReference type="EMBL" id="GAA4494597.1"/>
    </source>
</evidence>
<evidence type="ECO:0008006" key="3">
    <source>
        <dbReference type="Google" id="ProtNLM"/>
    </source>
</evidence>